<dbReference type="PANTHER" id="PTHR35519:SF2">
    <property type="entry name" value="PH DOMAIN PROTEIN"/>
    <property type="match status" value="1"/>
</dbReference>
<dbReference type="EMBL" id="VUOA01000011">
    <property type="protein sequence ID" value="KAA2238359.1"/>
    <property type="molecule type" value="Genomic_DNA"/>
</dbReference>
<dbReference type="OrthoDB" id="513552at2"/>
<protein>
    <submittedName>
        <fullName evidence="1">DUF4112 domain-containing protein</fullName>
    </submittedName>
</protein>
<keyword evidence="2" id="KW-1185">Reference proteome</keyword>
<proteinExistence type="predicted"/>
<dbReference type="Pfam" id="PF13430">
    <property type="entry name" value="DUF4112"/>
    <property type="match status" value="1"/>
</dbReference>
<dbReference type="InterPro" id="IPR025187">
    <property type="entry name" value="DUF4112"/>
</dbReference>
<organism evidence="1 2">
    <name type="scientific">Salinarimonas soli</name>
    <dbReference type="NCBI Taxonomy" id="1638099"/>
    <lineage>
        <taxon>Bacteria</taxon>
        <taxon>Pseudomonadati</taxon>
        <taxon>Pseudomonadota</taxon>
        <taxon>Alphaproteobacteria</taxon>
        <taxon>Hyphomicrobiales</taxon>
        <taxon>Salinarimonadaceae</taxon>
        <taxon>Salinarimonas</taxon>
    </lineage>
</organism>
<dbReference type="Proteomes" id="UP000323142">
    <property type="component" value="Unassembled WGS sequence"/>
</dbReference>
<accession>A0A5B2VJD5</accession>
<evidence type="ECO:0000313" key="2">
    <source>
        <dbReference type="Proteomes" id="UP000323142"/>
    </source>
</evidence>
<sequence>MLMPRVHPTPVFDAIKAAGPTRADAVMRISTIARLMDSAVTIPGTNRTVGIDAVLGLVPVVGDLVSAALSSYIIWEARQLGLPAWKIARMVGNVAVDTAIGAVPFVGDLFDVAFKANMRNLRIVVDHLEGTGQMRPQVIDGEAVRLDERRR</sequence>
<name>A0A5B2VJD5_9HYPH</name>
<evidence type="ECO:0000313" key="1">
    <source>
        <dbReference type="EMBL" id="KAA2238359.1"/>
    </source>
</evidence>
<reference evidence="1 2" key="2">
    <citation type="submission" date="2019-09" db="EMBL/GenBank/DDBJ databases">
        <authorList>
            <person name="Jin C."/>
        </authorList>
    </citation>
    <scope>NUCLEOTIDE SEQUENCE [LARGE SCALE GENOMIC DNA]</scope>
    <source>
        <strain evidence="1 2">BN140002</strain>
    </source>
</reference>
<dbReference type="PANTHER" id="PTHR35519">
    <property type="entry name" value="MEMBRANE PROTEINS"/>
    <property type="match status" value="1"/>
</dbReference>
<gene>
    <name evidence="1" type="ORF">F0L46_05475</name>
</gene>
<reference evidence="1 2" key="1">
    <citation type="submission" date="2019-09" db="EMBL/GenBank/DDBJ databases">
        <title>Salinarimonas rosea gen. nov., sp. nov., a new member of the a-2 subgroup of the Proteobacteria.</title>
        <authorList>
            <person name="Liu J."/>
        </authorList>
    </citation>
    <scope>NUCLEOTIDE SEQUENCE [LARGE SCALE GENOMIC DNA]</scope>
    <source>
        <strain evidence="1 2">BN140002</strain>
    </source>
</reference>
<comment type="caution">
    <text evidence="1">The sequence shown here is derived from an EMBL/GenBank/DDBJ whole genome shotgun (WGS) entry which is preliminary data.</text>
</comment>
<dbReference type="AlphaFoldDB" id="A0A5B2VJD5"/>